<dbReference type="PROSITE" id="PS00642">
    <property type="entry name" value="COMPLEX1_75K_2"/>
    <property type="match status" value="1"/>
</dbReference>
<gene>
    <name evidence="13" type="ORF">DD236_07365</name>
</gene>
<evidence type="ECO:0000256" key="9">
    <source>
        <dbReference type="ARBA" id="ARBA00034078"/>
    </source>
</evidence>
<dbReference type="Pfam" id="PF22117">
    <property type="entry name" value="Fer4_Nqo3"/>
    <property type="match status" value="1"/>
</dbReference>
<keyword evidence="3" id="KW-0004">4Fe-4S</keyword>
<dbReference type="PROSITE" id="PS00641">
    <property type="entry name" value="COMPLEX1_75K_1"/>
    <property type="match status" value="1"/>
</dbReference>
<reference evidence="14" key="1">
    <citation type="submission" date="2018-05" db="EMBL/GenBank/DDBJ databases">
        <authorList>
            <person name="Li Y."/>
        </authorList>
    </citation>
    <scope>NUCLEOTIDE SEQUENCE [LARGE SCALE GENOMIC DNA]</scope>
    <source>
        <strain evidence="14">sk1b4</strain>
    </source>
</reference>
<evidence type="ECO:0000313" key="13">
    <source>
        <dbReference type="EMBL" id="PWF25919.1"/>
    </source>
</evidence>
<dbReference type="EMBL" id="QETB01000004">
    <property type="protein sequence ID" value="PWF25919.1"/>
    <property type="molecule type" value="Genomic_DNA"/>
</dbReference>
<keyword evidence="14" id="KW-1185">Reference proteome</keyword>
<dbReference type="PANTHER" id="PTHR43105:SF12">
    <property type="entry name" value="NADH-QUINONE OXIDOREDUCTASE SUBUNIT G"/>
    <property type="match status" value="1"/>
</dbReference>
<feature type="domain" description="2Fe-2S ferredoxin-type" evidence="10">
    <location>
        <begin position="3"/>
        <end position="90"/>
    </location>
</feature>
<sequence length="848" mass="88789">MSELVTLKIDGKEISVPKGTMIIRAAEQAGVRIPRFCDHPLLKPAGACRQCLVEVARPGRDGNLAKMPKPAASCAEAVSPGMEVYTQHTSEVARKAQHGIMEFLLINHPMDCPVCDKGGECPLQNQAMTDGRATSRFIDVKRTYPKPIQVSSQILLDRDRCILCQRCTRFQSQIAGDRFIQLQGRGGGTPGYSVHSLNGSQIGNFDSSVLGFSESDGNVPGFVNAEYSGPYGTLGLEGGFSAGPIADSEEDSSGRPFSSYFSGNIIQICPVGALTSASYRFRSRPFDLVSVPSVAEHDASGSAIRIDYRRGTILRRLSGEDAEVNEEWITDKDRFAFRWQDGSDRLKNPFVRDTQGNLVPTSWPDAIDVAARGLAKSKAVGVLTGGRLAMEDAYAYSKFARVVLGTNDIDFRTRPVSAEEEAFIGSTVAGSGIGVTYKDLETAGHVLTVGFEAEEECGTVFLRLRKGFLAGTVNVSVISAYETGGTSKMGARFIPAAPGTEATILDGLSSGDATFDSLAESGVILVGERTADTPGALSAALRLAERTGARIAWIPRRAGDRGAIEAGALGSLLPGGRPVAESAARVDAAAVWGVDSLPAESGRTTQEILAAAADGTLDGLLLAGVDLADLPEGAADAVKAAGFVVQLEVRGTTISELADVVLPVAPPSEKGGSFVNWEGRIRPFGQVLTSVQRPDRTVLNELALEMGTDLGLATLADVVGEISEFHSWDGARVAAPNDAAAAVAAPAAGQATLASWNLMLGAGSLQAFEPHLAGTARKPVAVLDAATAKAAGIGSQLTLSGPSGALTLDAVIRPMPEGVVWIPQNSVGCQIATLGVRAGEQVALEVTK</sequence>
<keyword evidence="8" id="KW-0520">NAD</keyword>
<dbReference type="GO" id="GO:0046872">
    <property type="term" value="F:metal ion binding"/>
    <property type="evidence" value="ECO:0007669"/>
    <property type="project" value="UniProtKB-KW"/>
</dbReference>
<dbReference type="Pfam" id="PF00384">
    <property type="entry name" value="Molybdopterin"/>
    <property type="match status" value="1"/>
</dbReference>
<dbReference type="InterPro" id="IPR050123">
    <property type="entry name" value="Prok_molybdopt-oxidoreductase"/>
</dbReference>
<dbReference type="Pfam" id="PF10588">
    <property type="entry name" value="NADH-G_4Fe-4S_3"/>
    <property type="match status" value="1"/>
</dbReference>
<dbReference type="PROSITE" id="PS51085">
    <property type="entry name" value="2FE2S_FER_2"/>
    <property type="match status" value="1"/>
</dbReference>
<dbReference type="InterPro" id="IPR019574">
    <property type="entry name" value="NADH_UbQ_OxRdtase_Gsu_4Fe4S-bd"/>
</dbReference>
<dbReference type="Gene3D" id="3.10.20.740">
    <property type="match status" value="1"/>
</dbReference>
<dbReference type="PROSITE" id="PS51839">
    <property type="entry name" value="4FE4S_HC3"/>
    <property type="match status" value="1"/>
</dbReference>
<dbReference type="InterPro" id="IPR006963">
    <property type="entry name" value="Mopterin_OxRdtase_4Fe-4S_dom"/>
</dbReference>
<dbReference type="InterPro" id="IPR036010">
    <property type="entry name" value="2Fe-2S_ferredoxin-like_sf"/>
</dbReference>
<dbReference type="Pfam" id="PF22151">
    <property type="entry name" value="Fer4_NDSU1"/>
    <property type="match status" value="1"/>
</dbReference>
<dbReference type="InterPro" id="IPR006656">
    <property type="entry name" value="Mopterin_OxRdtase"/>
</dbReference>
<dbReference type="AlphaFoldDB" id="A0A2V1K5Q2"/>
<dbReference type="Gene3D" id="3.40.50.740">
    <property type="match status" value="2"/>
</dbReference>
<dbReference type="Gene3D" id="3.40.228.10">
    <property type="entry name" value="Dimethylsulfoxide Reductase, domain 2"/>
    <property type="match status" value="1"/>
</dbReference>
<dbReference type="InterPro" id="IPR001041">
    <property type="entry name" value="2Fe-2S_ferredoxin-type"/>
</dbReference>
<comment type="similarity">
    <text evidence="2">Belongs to the complex I 75 kDa subunit family.</text>
</comment>
<feature type="domain" description="4Fe-4S Mo/W bis-MGD-type" evidence="11">
    <location>
        <begin position="288"/>
        <end position="344"/>
    </location>
</feature>
<dbReference type="SUPFAM" id="SSF54292">
    <property type="entry name" value="2Fe-2S ferredoxin-like"/>
    <property type="match status" value="1"/>
</dbReference>
<evidence type="ECO:0000256" key="1">
    <source>
        <dbReference type="ARBA" id="ARBA00001966"/>
    </source>
</evidence>
<evidence type="ECO:0000313" key="14">
    <source>
        <dbReference type="Proteomes" id="UP000245283"/>
    </source>
</evidence>
<evidence type="ECO:0000256" key="6">
    <source>
        <dbReference type="ARBA" id="ARBA00023004"/>
    </source>
</evidence>
<dbReference type="InterPro" id="IPR054351">
    <property type="entry name" value="NADH_UbQ_OxRdtase_ferredoxin"/>
</dbReference>
<comment type="caution">
    <text evidence="13">The sequence shown here is derived from an EMBL/GenBank/DDBJ whole genome shotgun (WGS) entry which is preliminary data.</text>
</comment>
<accession>A0A2V1K5Q2</accession>
<protein>
    <submittedName>
        <fullName evidence="13">NADH-quinone oxidoreductase subunit G</fullName>
    </submittedName>
</protein>
<keyword evidence="7" id="KW-0411">Iron-sulfur</keyword>
<organism evidence="13 14">
    <name type="scientific">Ancrocorticia populi</name>
    <dbReference type="NCBI Taxonomy" id="2175228"/>
    <lineage>
        <taxon>Bacteria</taxon>
        <taxon>Bacillati</taxon>
        <taxon>Actinomycetota</taxon>
        <taxon>Actinomycetes</taxon>
        <taxon>Actinomycetales</taxon>
        <taxon>Actinomycetaceae</taxon>
        <taxon>Ancrocorticia</taxon>
    </lineage>
</organism>
<feature type="domain" description="4Fe-4S His(Cys)3-ligated-type" evidence="12">
    <location>
        <begin position="92"/>
        <end position="131"/>
    </location>
</feature>
<dbReference type="CDD" id="cd00207">
    <property type="entry name" value="fer2"/>
    <property type="match status" value="1"/>
</dbReference>
<dbReference type="PROSITE" id="PS51669">
    <property type="entry name" value="4FE4S_MOW_BIS_MGD"/>
    <property type="match status" value="1"/>
</dbReference>
<evidence type="ECO:0000256" key="8">
    <source>
        <dbReference type="ARBA" id="ARBA00023027"/>
    </source>
</evidence>
<keyword evidence="6" id="KW-0408">Iron</keyword>
<evidence type="ECO:0000259" key="11">
    <source>
        <dbReference type="PROSITE" id="PS51669"/>
    </source>
</evidence>
<dbReference type="SMART" id="SM00929">
    <property type="entry name" value="NADH-G_4Fe-4S_3"/>
    <property type="match status" value="1"/>
</dbReference>
<dbReference type="SUPFAM" id="SSF53706">
    <property type="entry name" value="Formate dehydrogenase/DMSO reductase, domains 1-3"/>
    <property type="match status" value="1"/>
</dbReference>
<dbReference type="OrthoDB" id="9810782at2"/>
<dbReference type="FunFam" id="3.10.20.740:FF:000001">
    <property type="entry name" value="NADH-quinone oxidoreductase subunit G"/>
    <property type="match status" value="1"/>
</dbReference>
<evidence type="ECO:0000259" key="12">
    <source>
        <dbReference type="PROSITE" id="PS51839"/>
    </source>
</evidence>
<proteinExistence type="inferred from homology"/>
<dbReference type="PROSITE" id="PS00643">
    <property type="entry name" value="COMPLEX1_75K_3"/>
    <property type="match status" value="1"/>
</dbReference>
<keyword evidence="4" id="KW-0479">Metal-binding</keyword>
<name>A0A2V1K5Q2_9ACTO</name>
<dbReference type="GO" id="GO:0003954">
    <property type="term" value="F:NADH dehydrogenase activity"/>
    <property type="evidence" value="ECO:0007669"/>
    <property type="project" value="TreeGrafter"/>
</dbReference>
<evidence type="ECO:0000256" key="5">
    <source>
        <dbReference type="ARBA" id="ARBA00022967"/>
    </source>
</evidence>
<dbReference type="GO" id="GO:0042773">
    <property type="term" value="P:ATP synthesis coupled electron transport"/>
    <property type="evidence" value="ECO:0007669"/>
    <property type="project" value="InterPro"/>
</dbReference>
<dbReference type="GO" id="GO:0008137">
    <property type="term" value="F:NADH dehydrogenase (ubiquinone) activity"/>
    <property type="evidence" value="ECO:0007669"/>
    <property type="project" value="InterPro"/>
</dbReference>
<evidence type="ECO:0000256" key="3">
    <source>
        <dbReference type="ARBA" id="ARBA00022485"/>
    </source>
</evidence>
<evidence type="ECO:0000256" key="2">
    <source>
        <dbReference type="ARBA" id="ARBA00005404"/>
    </source>
</evidence>
<keyword evidence="5" id="KW-1278">Translocase</keyword>
<comment type="cofactor">
    <cofactor evidence="1">
        <name>[4Fe-4S] cluster</name>
        <dbReference type="ChEBI" id="CHEBI:49883"/>
    </cofactor>
</comment>
<evidence type="ECO:0000256" key="7">
    <source>
        <dbReference type="ARBA" id="ARBA00023014"/>
    </source>
</evidence>
<dbReference type="Pfam" id="PF13510">
    <property type="entry name" value="Fer2_4"/>
    <property type="match status" value="1"/>
</dbReference>
<dbReference type="InterPro" id="IPR000283">
    <property type="entry name" value="NADH_UbQ_OxRdtase_75kDa_su_CS"/>
</dbReference>
<dbReference type="Proteomes" id="UP000245283">
    <property type="component" value="Unassembled WGS sequence"/>
</dbReference>
<dbReference type="GO" id="GO:0051539">
    <property type="term" value="F:4 iron, 4 sulfur cluster binding"/>
    <property type="evidence" value="ECO:0007669"/>
    <property type="project" value="UniProtKB-KW"/>
</dbReference>
<evidence type="ECO:0000256" key="4">
    <source>
        <dbReference type="ARBA" id="ARBA00022723"/>
    </source>
</evidence>
<dbReference type="PANTHER" id="PTHR43105">
    <property type="entry name" value="RESPIRATORY NITRATE REDUCTASE"/>
    <property type="match status" value="1"/>
</dbReference>
<dbReference type="NCBIfam" id="NF005895">
    <property type="entry name" value="PRK07860.1"/>
    <property type="match status" value="1"/>
</dbReference>
<comment type="cofactor">
    <cofactor evidence="9">
        <name>[2Fe-2S] cluster</name>
        <dbReference type="ChEBI" id="CHEBI:190135"/>
    </cofactor>
</comment>
<evidence type="ECO:0000259" key="10">
    <source>
        <dbReference type="PROSITE" id="PS51085"/>
    </source>
</evidence>
<dbReference type="GO" id="GO:0016020">
    <property type="term" value="C:membrane"/>
    <property type="evidence" value="ECO:0007669"/>
    <property type="project" value="InterPro"/>
</dbReference>
<dbReference type="RefSeq" id="WP_109093748.1">
    <property type="nucleotide sequence ID" value="NZ_CAMELQ010000002.1"/>
</dbReference>